<evidence type="ECO:0000313" key="9">
    <source>
        <dbReference type="EMBL" id="MBM7812606.1"/>
    </source>
</evidence>
<dbReference type="InterPro" id="IPR012001">
    <property type="entry name" value="Thiamin_PyroP_enz_TPP-bd_dom"/>
</dbReference>
<dbReference type="Pfam" id="PF02775">
    <property type="entry name" value="TPP_enzyme_C"/>
    <property type="match status" value="1"/>
</dbReference>
<keyword evidence="2 6" id="KW-0479">Metal-binding</keyword>
<dbReference type="Pfam" id="PF02776">
    <property type="entry name" value="TPP_enzyme_N"/>
    <property type="match status" value="1"/>
</dbReference>
<evidence type="ECO:0000256" key="3">
    <source>
        <dbReference type="ARBA" id="ARBA00022842"/>
    </source>
</evidence>
<comment type="cofactor">
    <cofactor evidence="6">
        <name>thiamine diphosphate</name>
        <dbReference type="ChEBI" id="CHEBI:58937"/>
    </cofactor>
    <text evidence="6">Binds 1 thiamine pyrophosphate per subunit.</text>
</comment>
<dbReference type="PANTHER" id="PTHR42916">
    <property type="entry name" value="2-SUCCINYL-5-ENOLPYRUVYL-6-HYDROXY-3-CYCLOHEXENE-1-CARBOXYLATE SYNTHASE"/>
    <property type="match status" value="1"/>
</dbReference>
<keyword evidence="6" id="KW-0474">Menaquinone biosynthesis</keyword>
<reference evidence="9 10" key="1">
    <citation type="submission" date="2021-01" db="EMBL/GenBank/DDBJ databases">
        <title>Sequencing the genomes of 1000 actinobacteria strains.</title>
        <authorList>
            <person name="Klenk H.-P."/>
        </authorList>
    </citation>
    <scope>NUCLEOTIDE SEQUENCE [LARGE SCALE GENOMIC DNA]</scope>
    <source>
        <strain evidence="9 10">DSM 44581</strain>
    </source>
</reference>
<dbReference type="NCBIfam" id="TIGR00173">
    <property type="entry name" value="menD"/>
    <property type="match status" value="1"/>
</dbReference>
<dbReference type="CDD" id="cd07037">
    <property type="entry name" value="TPP_PYR_MenD"/>
    <property type="match status" value="1"/>
</dbReference>
<organism evidence="9 10">
    <name type="scientific">Saccharothrix algeriensis</name>
    <dbReference type="NCBI Taxonomy" id="173560"/>
    <lineage>
        <taxon>Bacteria</taxon>
        <taxon>Bacillati</taxon>
        <taxon>Actinomycetota</taxon>
        <taxon>Actinomycetes</taxon>
        <taxon>Pseudonocardiales</taxon>
        <taxon>Pseudonocardiaceae</taxon>
        <taxon>Saccharothrix</taxon>
    </lineage>
</organism>
<protein>
    <recommendedName>
        <fullName evidence="6">2-succinyl-5-enolpyruvyl-6-hydroxy-3-cyclohexene-1-carboxylate synthase</fullName>
        <shortName evidence="6">SEPHCHC synthase</shortName>
        <ecNumber evidence="6">2.2.1.9</ecNumber>
    </recommendedName>
    <alternativeName>
        <fullName evidence="6">Menaquinone biosynthesis protein MenD</fullName>
    </alternativeName>
</protein>
<keyword evidence="1 6" id="KW-0808">Transferase</keyword>
<dbReference type="CDD" id="cd02009">
    <property type="entry name" value="TPP_SHCHC_synthase"/>
    <property type="match status" value="1"/>
</dbReference>
<dbReference type="Gene3D" id="3.40.50.970">
    <property type="match status" value="2"/>
</dbReference>
<evidence type="ECO:0000256" key="1">
    <source>
        <dbReference type="ARBA" id="ARBA00022679"/>
    </source>
</evidence>
<comment type="catalytic activity">
    <reaction evidence="6">
        <text>isochorismate + 2-oxoglutarate + H(+) = 5-enolpyruvoyl-6-hydroxy-2-succinyl-cyclohex-3-ene-1-carboxylate + CO2</text>
        <dbReference type="Rhea" id="RHEA:25593"/>
        <dbReference type="ChEBI" id="CHEBI:15378"/>
        <dbReference type="ChEBI" id="CHEBI:16526"/>
        <dbReference type="ChEBI" id="CHEBI:16810"/>
        <dbReference type="ChEBI" id="CHEBI:29780"/>
        <dbReference type="ChEBI" id="CHEBI:58818"/>
        <dbReference type="EC" id="2.2.1.9"/>
    </reaction>
</comment>
<dbReference type="PIRSF" id="PIRSF004983">
    <property type="entry name" value="MenD"/>
    <property type="match status" value="1"/>
</dbReference>
<comment type="function">
    <text evidence="6">Catalyzes the thiamine diphosphate-dependent decarboxylation of 2-oxoglutarate and the subsequent addition of the resulting succinic semialdehyde-thiamine pyrophosphate anion to isochorismate to yield 2-succinyl-5-enolpyruvyl-6-hydroxy-3-cyclohexene-1-carboxylate (SEPHCHC).</text>
</comment>
<evidence type="ECO:0000259" key="7">
    <source>
        <dbReference type="Pfam" id="PF02775"/>
    </source>
</evidence>
<evidence type="ECO:0000313" key="10">
    <source>
        <dbReference type="Proteomes" id="UP001195724"/>
    </source>
</evidence>
<sequence length="542" mass="57394">MNPSTAQARVLVDELVRNDVRHVVLSPGSRNAPLSFALAEAAAAGRLTLHVRVDERSAGFLALGLAKGSGEVTAVTCTSGTAVANLHPAVLEARHARVPVIALTADRPVELYRTGASQTVDQQRVLGVDTLQFPIAERRRGQNGLWRSLVCRAVANARDQGPVHVNVPFREPLVPDGEEWVEPLDGRPFDMPWTRVAAPVRSSLHPADHLGPRTLVVVGDGVDGGEGITDLAERAGWPVIAEPTGHGLRHGTLLLNAGELPDELKPDAVVVVGRPTLSRGVMKLIAGTGVVHVLSDAPDWPDPQFAATHTSIGLAPGEHEVDHDWLTAWQHADKAAADVVDELLARQPWPTGLQVARDLVAALPAHTDLFLGSSNPVRDVDLVAAPRQDVRVHANRGVAGIDGSVSTAAGIALTRGPTVALIGDLTFLHDANGLLIGPGEPRPDLTVVVLNDDGGGIFTLLEQGAPQHADAFERVFGTPHGVDLAHLCAAHHVPHTAVGDAEELARELTVPRGLRVVEVRAERAGLRDLHARLRSAVSTAFQ</sequence>
<dbReference type="GO" id="GO:0070204">
    <property type="term" value="F:2-succinyl-5-enolpyruvyl-6-hydroxy-3-cyclohexene-1-carboxylic-acid synthase activity"/>
    <property type="evidence" value="ECO:0007669"/>
    <property type="project" value="UniProtKB-EC"/>
</dbReference>
<gene>
    <name evidence="6" type="primary">menD</name>
    <name evidence="9" type="ORF">JOE68_003471</name>
</gene>
<dbReference type="EC" id="2.2.1.9" evidence="6"/>
<dbReference type="EMBL" id="JAFBCL010000001">
    <property type="protein sequence ID" value="MBM7812606.1"/>
    <property type="molecule type" value="Genomic_DNA"/>
</dbReference>
<dbReference type="InterPro" id="IPR004433">
    <property type="entry name" value="MenaQ_synth_MenD"/>
</dbReference>
<comment type="caution">
    <text evidence="9">The sequence shown here is derived from an EMBL/GenBank/DDBJ whole genome shotgun (WGS) entry which is preliminary data.</text>
</comment>
<keyword evidence="3 6" id="KW-0460">Magnesium</keyword>
<dbReference type="InterPro" id="IPR029061">
    <property type="entry name" value="THDP-binding"/>
</dbReference>
<dbReference type="RefSeq" id="WP_204843358.1">
    <property type="nucleotide sequence ID" value="NZ_JAFBCL010000001.1"/>
</dbReference>
<comment type="pathway">
    <text evidence="6">Quinol/quinone metabolism; menaquinone biosynthesis.</text>
</comment>
<keyword evidence="10" id="KW-1185">Reference proteome</keyword>
<accession>A0ABS2SC23</accession>
<comment type="subunit">
    <text evidence="6">Homodimer.</text>
</comment>
<feature type="domain" description="Thiamine pyrophosphate enzyme N-terminal TPP-binding" evidence="8">
    <location>
        <begin position="8"/>
        <end position="123"/>
    </location>
</feature>
<comment type="similarity">
    <text evidence="6">Belongs to the TPP enzyme family. MenD subfamily.</text>
</comment>
<evidence type="ECO:0000256" key="5">
    <source>
        <dbReference type="ARBA" id="ARBA00023211"/>
    </source>
</evidence>
<keyword evidence="5 6" id="KW-0464">Manganese</keyword>
<dbReference type="SUPFAM" id="SSF52518">
    <property type="entry name" value="Thiamin diphosphate-binding fold (THDP-binding)"/>
    <property type="match status" value="2"/>
</dbReference>
<evidence type="ECO:0000259" key="8">
    <source>
        <dbReference type="Pfam" id="PF02776"/>
    </source>
</evidence>
<dbReference type="HAMAP" id="MF_01659">
    <property type="entry name" value="MenD"/>
    <property type="match status" value="1"/>
</dbReference>
<feature type="domain" description="Thiamine pyrophosphate enzyme TPP-binding" evidence="7">
    <location>
        <begin position="393"/>
        <end position="508"/>
    </location>
</feature>
<keyword evidence="4 6" id="KW-0786">Thiamine pyrophosphate</keyword>
<evidence type="ECO:0000256" key="2">
    <source>
        <dbReference type="ARBA" id="ARBA00022723"/>
    </source>
</evidence>
<evidence type="ECO:0000256" key="4">
    <source>
        <dbReference type="ARBA" id="ARBA00023052"/>
    </source>
</evidence>
<dbReference type="Proteomes" id="UP001195724">
    <property type="component" value="Unassembled WGS sequence"/>
</dbReference>
<comment type="cofactor">
    <cofactor evidence="6">
        <name>Mg(2+)</name>
        <dbReference type="ChEBI" id="CHEBI:18420"/>
    </cofactor>
    <cofactor evidence="6">
        <name>Mn(2+)</name>
        <dbReference type="ChEBI" id="CHEBI:29035"/>
    </cofactor>
</comment>
<proteinExistence type="inferred from homology"/>
<name>A0ABS2SC23_9PSEU</name>
<dbReference type="Gene3D" id="3.40.50.1220">
    <property type="entry name" value="TPP-binding domain"/>
    <property type="match status" value="1"/>
</dbReference>
<dbReference type="InterPro" id="IPR011766">
    <property type="entry name" value="TPP_enzyme_TPP-bd"/>
</dbReference>
<comment type="pathway">
    <text evidence="6">Quinol/quinone metabolism; 1,4-dihydroxy-2-naphthoate biosynthesis; 1,4-dihydroxy-2-naphthoate from chorismate: step 2/7.</text>
</comment>
<evidence type="ECO:0000256" key="6">
    <source>
        <dbReference type="HAMAP-Rule" id="MF_01659"/>
    </source>
</evidence>
<dbReference type="PANTHER" id="PTHR42916:SF1">
    <property type="entry name" value="PROTEIN PHYLLO, CHLOROPLASTIC"/>
    <property type="match status" value="1"/>
</dbReference>